<dbReference type="SUPFAM" id="SSF50974">
    <property type="entry name" value="Nitrous oxide reductase, N-terminal domain"/>
    <property type="match status" value="1"/>
</dbReference>
<name>A0ABV6N4R2_9PSEU</name>
<evidence type="ECO:0000256" key="2">
    <source>
        <dbReference type="SAM" id="MobiDB-lite"/>
    </source>
</evidence>
<dbReference type="EMBL" id="JBHLUD010000013">
    <property type="protein sequence ID" value="MFC0546986.1"/>
    <property type="molecule type" value="Genomic_DNA"/>
</dbReference>
<keyword evidence="1 3" id="KW-0732">Signal</keyword>
<evidence type="ECO:0000259" key="4">
    <source>
        <dbReference type="Pfam" id="PF21783"/>
    </source>
</evidence>
<dbReference type="PROSITE" id="PS51257">
    <property type="entry name" value="PROKAR_LIPOPROTEIN"/>
    <property type="match status" value="1"/>
</dbReference>
<dbReference type="PANTHER" id="PTHR47197">
    <property type="entry name" value="PROTEIN NIRF"/>
    <property type="match status" value="1"/>
</dbReference>
<evidence type="ECO:0000313" key="5">
    <source>
        <dbReference type="EMBL" id="MFC0546986.1"/>
    </source>
</evidence>
<dbReference type="RefSeq" id="WP_273937223.1">
    <property type="nucleotide sequence ID" value="NZ_CP097263.1"/>
</dbReference>
<feature type="domain" description="YNCE-like beta-propeller" evidence="4">
    <location>
        <begin position="264"/>
        <end position="382"/>
    </location>
</feature>
<dbReference type="Proteomes" id="UP001589810">
    <property type="component" value="Unassembled WGS sequence"/>
</dbReference>
<sequence length="399" mass="42942">MPFHGRALLALACVAALTACSSAPAAEEPPLTTAATTTTTTTTPPPTTTKSLVDGLSGMPPVTDKHNVYADAGANMVQDALKQDKPLVYVPHSGSGDVWVIDPATFQVVAKYPAGIELQHVVPSYDMRTLYATDDQGDHLLPFDPKTGQPGQKIPVTDPYNMYFTPDGRSAISVAERLRKLVWYDPHTWKQQGETAVPDCAGVDHADFSPDGKIAVFTCEFAGRVAVIDIATHHLLRMIDMPQRHTVMGPQDIKLAPDGSVYYIADSDANGLWVLDGAATRVLRFIPTGGGAHGLYLSRDAKQLYVTNRHEGSVSVLDSYTGVELAKWRLPGGGSPDMGNVTADGSQLWLSGRYDKVIYVLSTKDGSLLKKIPVGNQPHGLCVWPQPGRYSLGHTGITR</sequence>
<organism evidence="5 6">
    <name type="scientific">Kutzneria chonburiensis</name>
    <dbReference type="NCBI Taxonomy" id="1483604"/>
    <lineage>
        <taxon>Bacteria</taxon>
        <taxon>Bacillati</taxon>
        <taxon>Actinomycetota</taxon>
        <taxon>Actinomycetes</taxon>
        <taxon>Pseudonocardiales</taxon>
        <taxon>Pseudonocardiaceae</taxon>
        <taxon>Kutzneria</taxon>
    </lineage>
</organism>
<evidence type="ECO:0000256" key="1">
    <source>
        <dbReference type="ARBA" id="ARBA00022729"/>
    </source>
</evidence>
<proteinExistence type="predicted"/>
<comment type="caution">
    <text evidence="5">The sequence shown here is derived from an EMBL/GenBank/DDBJ whole genome shotgun (WGS) entry which is preliminary data.</text>
</comment>
<dbReference type="Gene3D" id="2.130.10.10">
    <property type="entry name" value="YVTN repeat-like/Quinoprotein amine dehydrogenase"/>
    <property type="match status" value="2"/>
</dbReference>
<dbReference type="InterPro" id="IPR011045">
    <property type="entry name" value="N2O_reductase_N"/>
</dbReference>
<gene>
    <name evidence="5" type="ORF">ACFFH7_36130</name>
</gene>
<dbReference type="InterPro" id="IPR048433">
    <property type="entry name" value="YNCE-like_beta-prop"/>
</dbReference>
<keyword evidence="6" id="KW-1185">Reference proteome</keyword>
<evidence type="ECO:0000313" key="6">
    <source>
        <dbReference type="Proteomes" id="UP001589810"/>
    </source>
</evidence>
<evidence type="ECO:0000256" key="3">
    <source>
        <dbReference type="SAM" id="SignalP"/>
    </source>
</evidence>
<dbReference type="Pfam" id="PF21783">
    <property type="entry name" value="YNCE"/>
    <property type="match status" value="1"/>
</dbReference>
<dbReference type="InterPro" id="IPR015943">
    <property type="entry name" value="WD40/YVTN_repeat-like_dom_sf"/>
</dbReference>
<feature type="compositionally biased region" description="Low complexity" evidence="2">
    <location>
        <begin position="25"/>
        <end position="42"/>
    </location>
</feature>
<accession>A0ABV6N4R2</accession>
<feature type="chain" id="PRO_5046319613" evidence="3">
    <location>
        <begin position="26"/>
        <end position="399"/>
    </location>
</feature>
<reference evidence="5 6" key="1">
    <citation type="submission" date="2024-09" db="EMBL/GenBank/DDBJ databases">
        <authorList>
            <person name="Sun Q."/>
            <person name="Mori K."/>
        </authorList>
    </citation>
    <scope>NUCLEOTIDE SEQUENCE [LARGE SCALE GENOMIC DNA]</scope>
    <source>
        <strain evidence="5 6">TBRC 1432</strain>
    </source>
</reference>
<dbReference type="InterPro" id="IPR051200">
    <property type="entry name" value="Host-pathogen_enzymatic-act"/>
</dbReference>
<protein>
    <submittedName>
        <fullName evidence="5">Beta-propeller fold lactonase family protein</fullName>
    </submittedName>
</protein>
<dbReference type="PANTHER" id="PTHR47197:SF3">
    <property type="entry name" value="DIHYDRO-HEME D1 DEHYDROGENASE"/>
    <property type="match status" value="1"/>
</dbReference>
<feature type="region of interest" description="Disordered" evidence="2">
    <location>
        <begin position="25"/>
        <end position="57"/>
    </location>
</feature>
<feature type="signal peptide" evidence="3">
    <location>
        <begin position="1"/>
        <end position="25"/>
    </location>
</feature>